<evidence type="ECO:0000256" key="5">
    <source>
        <dbReference type="ARBA" id="ARBA00022989"/>
    </source>
</evidence>
<keyword evidence="2" id="KW-1003">Cell membrane</keyword>
<evidence type="ECO:0000256" key="11">
    <source>
        <dbReference type="SAM" id="Phobius"/>
    </source>
</evidence>
<dbReference type="SMART" id="SM00283">
    <property type="entry name" value="MA"/>
    <property type="match status" value="1"/>
</dbReference>
<comment type="subcellular location">
    <subcellularLocation>
        <location evidence="1">Cell membrane</location>
        <topology evidence="1">Multi-pass membrane protein</topology>
    </subcellularLocation>
</comment>
<dbReference type="SUPFAM" id="SSF58104">
    <property type="entry name" value="Methyl-accepting chemotaxis protein (MCP) signaling domain"/>
    <property type="match status" value="1"/>
</dbReference>
<feature type="domain" description="HAMP" evidence="13">
    <location>
        <begin position="315"/>
        <end position="370"/>
    </location>
</feature>
<dbReference type="GO" id="GO:0005886">
    <property type="term" value="C:plasma membrane"/>
    <property type="evidence" value="ECO:0007669"/>
    <property type="project" value="UniProtKB-SubCell"/>
</dbReference>
<keyword evidence="7 9" id="KW-0807">Transducer</keyword>
<dbReference type="STRING" id="1533.SAMN05443638_10469"/>
<dbReference type="InterPro" id="IPR004089">
    <property type="entry name" value="MCPsignal_dom"/>
</dbReference>
<feature type="region of interest" description="Disordered" evidence="10">
    <location>
        <begin position="638"/>
        <end position="661"/>
    </location>
</feature>
<sequence length="678" mass="75753">MIFKSRLKKLNNTIQGKLMISFLPVIIVASIILSFISYEYFKKNLIQSNIDLMSELCKISSSKVDAELKANINIIKYISEIDELKDESISLDKKISEIKGLIKAEGFLNVGIASLDGEVVYADGSKENLKEEDFFNKSINGKDGISNPFKSKLNQKLVIAYSSPIKNEKNEIEAVLVGLKPGDNYSNIINDISFLKTGQAFMIDKKGNSIADSDISLVENKFNLLDKYKENKEHKDLFKIIENMTKGKTETNFYKKKGEKRFVAYCPISTTEWSLALRVDENDLLSGLNKVKIGNAIGLIIIIVVMIILIGIISKKISRNLVRAKNYMKIIAKGDFSKEIDKDLLDQKDEIGDIFKTLNITQKSVGEIINTSKESAKNVEGHSNNLAAISEELSALTSNITFAIEEVSKGTGKQSYDLNNILKRLESFGERITKVNLDINEINKGSIDIRNNSKNSKEDMNNLVISIDEFNNKFLIFIDNINLMNGNIKKVSEMTNLINNIAEQTNLLALNAAIEAARAGESGKGFAVVAEEIRKLAEKSKESSNSIYSIVSILLQNTKDIVNETGNINKDFESQKENIKNTIESFNSISNSINIVSPKIEDITKTFKEIELEKENILENIKDISVISEEISASSEEISASSEELNKSSKEVANSAQKLSKETETMIKEIEKFKVKEI</sequence>
<dbReference type="PROSITE" id="PS50885">
    <property type="entry name" value="HAMP"/>
    <property type="match status" value="1"/>
</dbReference>
<protein>
    <submittedName>
        <fullName evidence="14">Methyl-accepting chemotaxis sensory transducer with Cache sensor</fullName>
    </submittedName>
</protein>
<name>A0A1M4U6T2_9CLOT</name>
<evidence type="ECO:0000259" key="12">
    <source>
        <dbReference type="PROSITE" id="PS50111"/>
    </source>
</evidence>
<feature type="transmembrane region" description="Helical" evidence="11">
    <location>
        <begin position="293"/>
        <end position="313"/>
    </location>
</feature>
<evidence type="ECO:0000256" key="3">
    <source>
        <dbReference type="ARBA" id="ARBA00022500"/>
    </source>
</evidence>
<feature type="transmembrane region" description="Helical" evidence="11">
    <location>
        <begin position="20"/>
        <end position="41"/>
    </location>
</feature>
<accession>A0A1M4U6T2</accession>
<keyword evidence="4 11" id="KW-0812">Transmembrane</keyword>
<dbReference type="InterPro" id="IPR033479">
    <property type="entry name" value="dCache_1"/>
</dbReference>
<gene>
    <name evidence="14" type="ORF">SAMN05443638_10469</name>
</gene>
<dbReference type="CDD" id="cd12912">
    <property type="entry name" value="PDC2_MCP_like"/>
    <property type="match status" value="1"/>
</dbReference>
<feature type="domain" description="Methyl-accepting transducer" evidence="12">
    <location>
        <begin position="389"/>
        <end position="646"/>
    </location>
</feature>
<keyword evidence="15" id="KW-1185">Reference proteome</keyword>
<dbReference type="Pfam" id="PF02743">
    <property type="entry name" value="dCache_1"/>
    <property type="match status" value="1"/>
</dbReference>
<evidence type="ECO:0000256" key="10">
    <source>
        <dbReference type="SAM" id="MobiDB-lite"/>
    </source>
</evidence>
<evidence type="ECO:0000256" key="9">
    <source>
        <dbReference type="PROSITE-ProRule" id="PRU00284"/>
    </source>
</evidence>
<dbReference type="RefSeq" id="WP_072893135.1">
    <property type="nucleotide sequence ID" value="NZ_FQVM01000004.1"/>
</dbReference>
<dbReference type="Gene3D" id="3.30.450.20">
    <property type="entry name" value="PAS domain"/>
    <property type="match status" value="1"/>
</dbReference>
<keyword evidence="6 11" id="KW-0472">Membrane</keyword>
<keyword evidence="3" id="KW-0145">Chemotaxis</keyword>
<proteinExistence type="inferred from homology"/>
<evidence type="ECO:0000256" key="8">
    <source>
        <dbReference type="ARBA" id="ARBA00029447"/>
    </source>
</evidence>
<dbReference type="GO" id="GO:0006935">
    <property type="term" value="P:chemotaxis"/>
    <property type="evidence" value="ECO:0007669"/>
    <property type="project" value="UniProtKB-KW"/>
</dbReference>
<dbReference type="OrthoDB" id="597657at2"/>
<evidence type="ECO:0000313" key="14">
    <source>
        <dbReference type="EMBL" id="SHE52541.1"/>
    </source>
</evidence>
<comment type="similarity">
    <text evidence="8">Belongs to the methyl-accepting chemotaxis (MCP) protein family.</text>
</comment>
<reference evidence="14 15" key="1">
    <citation type="submission" date="2016-11" db="EMBL/GenBank/DDBJ databases">
        <authorList>
            <person name="Jaros S."/>
            <person name="Januszkiewicz K."/>
            <person name="Wedrychowicz H."/>
        </authorList>
    </citation>
    <scope>NUCLEOTIDE SEQUENCE [LARGE SCALE GENOMIC DNA]</scope>
    <source>
        <strain evidence="14 15">DSM 2631</strain>
    </source>
</reference>
<organism evidence="14 15">
    <name type="scientific">Clostridium fallax</name>
    <dbReference type="NCBI Taxonomy" id="1533"/>
    <lineage>
        <taxon>Bacteria</taxon>
        <taxon>Bacillati</taxon>
        <taxon>Bacillota</taxon>
        <taxon>Clostridia</taxon>
        <taxon>Eubacteriales</taxon>
        <taxon>Clostridiaceae</taxon>
        <taxon>Clostridium</taxon>
    </lineage>
</organism>
<dbReference type="Gene3D" id="1.10.287.950">
    <property type="entry name" value="Methyl-accepting chemotaxis protein"/>
    <property type="match status" value="1"/>
</dbReference>
<dbReference type="CDD" id="cd06225">
    <property type="entry name" value="HAMP"/>
    <property type="match status" value="1"/>
</dbReference>
<evidence type="ECO:0000256" key="1">
    <source>
        <dbReference type="ARBA" id="ARBA00004651"/>
    </source>
</evidence>
<evidence type="ECO:0000313" key="15">
    <source>
        <dbReference type="Proteomes" id="UP000184035"/>
    </source>
</evidence>
<keyword evidence="5 11" id="KW-1133">Transmembrane helix</keyword>
<dbReference type="Pfam" id="PF00015">
    <property type="entry name" value="MCPsignal"/>
    <property type="match status" value="1"/>
</dbReference>
<dbReference type="Proteomes" id="UP000184035">
    <property type="component" value="Unassembled WGS sequence"/>
</dbReference>
<dbReference type="SMART" id="SM00304">
    <property type="entry name" value="HAMP"/>
    <property type="match status" value="1"/>
</dbReference>
<dbReference type="PANTHER" id="PTHR32089:SF112">
    <property type="entry name" value="LYSOZYME-LIKE PROTEIN-RELATED"/>
    <property type="match status" value="1"/>
</dbReference>
<evidence type="ECO:0000256" key="4">
    <source>
        <dbReference type="ARBA" id="ARBA00022692"/>
    </source>
</evidence>
<evidence type="ECO:0000259" key="13">
    <source>
        <dbReference type="PROSITE" id="PS50885"/>
    </source>
</evidence>
<dbReference type="PROSITE" id="PS50111">
    <property type="entry name" value="CHEMOTAXIS_TRANSDUC_2"/>
    <property type="match status" value="1"/>
</dbReference>
<dbReference type="GO" id="GO:0007165">
    <property type="term" value="P:signal transduction"/>
    <property type="evidence" value="ECO:0007669"/>
    <property type="project" value="UniProtKB-KW"/>
</dbReference>
<dbReference type="PANTHER" id="PTHR32089">
    <property type="entry name" value="METHYL-ACCEPTING CHEMOTAXIS PROTEIN MCPB"/>
    <property type="match status" value="1"/>
</dbReference>
<dbReference type="EMBL" id="FQVM01000004">
    <property type="protein sequence ID" value="SHE52541.1"/>
    <property type="molecule type" value="Genomic_DNA"/>
</dbReference>
<evidence type="ECO:0000256" key="6">
    <source>
        <dbReference type="ARBA" id="ARBA00023136"/>
    </source>
</evidence>
<dbReference type="Gene3D" id="6.10.340.10">
    <property type="match status" value="1"/>
</dbReference>
<evidence type="ECO:0000256" key="2">
    <source>
        <dbReference type="ARBA" id="ARBA00022475"/>
    </source>
</evidence>
<evidence type="ECO:0000256" key="7">
    <source>
        <dbReference type="ARBA" id="ARBA00023224"/>
    </source>
</evidence>
<dbReference type="AlphaFoldDB" id="A0A1M4U6T2"/>
<dbReference type="InterPro" id="IPR003660">
    <property type="entry name" value="HAMP_dom"/>
</dbReference>